<evidence type="ECO:0000259" key="4">
    <source>
        <dbReference type="Pfam" id="PF00535"/>
    </source>
</evidence>
<dbReference type="EC" id="2.4.-.-" evidence="5"/>
<comment type="similarity">
    <text evidence="1">Belongs to the glycosyltransferase 2 family.</text>
</comment>
<comment type="caution">
    <text evidence="5">The sequence shown here is derived from an EMBL/GenBank/DDBJ whole genome shotgun (WGS) entry which is preliminary data.</text>
</comment>
<dbReference type="InterPro" id="IPR029044">
    <property type="entry name" value="Nucleotide-diphossugar_trans"/>
</dbReference>
<keyword evidence="6" id="KW-1185">Reference proteome</keyword>
<keyword evidence="2 5" id="KW-0328">Glycosyltransferase</keyword>
<gene>
    <name evidence="5" type="ORF">K0U00_45880</name>
</gene>
<evidence type="ECO:0000256" key="1">
    <source>
        <dbReference type="ARBA" id="ARBA00006739"/>
    </source>
</evidence>
<dbReference type="SUPFAM" id="SSF53448">
    <property type="entry name" value="Nucleotide-diphospho-sugar transferases"/>
    <property type="match status" value="1"/>
</dbReference>
<accession>A0ABS7CKE5</accession>
<dbReference type="PANTHER" id="PTHR22916">
    <property type="entry name" value="GLYCOSYLTRANSFERASE"/>
    <property type="match status" value="1"/>
</dbReference>
<evidence type="ECO:0000313" key="5">
    <source>
        <dbReference type="EMBL" id="MBW7461410.1"/>
    </source>
</evidence>
<feature type="non-terminal residue" evidence="5">
    <location>
        <position position="89"/>
    </location>
</feature>
<sequence>MKPKVSIIVPIYNMEKYLSRCMDSLLHQSYVNLEVIAVNDGSQDMSLAILERYARKDGRVVVINQPNSGVSAARNAGLLAAEGQFIGFV</sequence>
<proteinExistence type="inferred from homology"/>
<evidence type="ECO:0000256" key="3">
    <source>
        <dbReference type="ARBA" id="ARBA00022679"/>
    </source>
</evidence>
<feature type="domain" description="Glycosyltransferase 2-like" evidence="4">
    <location>
        <begin position="6"/>
        <end position="88"/>
    </location>
</feature>
<protein>
    <submittedName>
        <fullName evidence="5">Glycosyltransferase</fullName>
        <ecNumber evidence="5">2.4.-.-</ecNumber>
    </submittedName>
</protein>
<name>A0ABS7CKE5_9BACL</name>
<dbReference type="Proteomes" id="UP001519887">
    <property type="component" value="Unassembled WGS sequence"/>
</dbReference>
<dbReference type="InterPro" id="IPR001173">
    <property type="entry name" value="Glyco_trans_2-like"/>
</dbReference>
<organism evidence="5 6">
    <name type="scientific">Paenibacillus sepulcri</name>
    <dbReference type="NCBI Taxonomy" id="359917"/>
    <lineage>
        <taxon>Bacteria</taxon>
        <taxon>Bacillati</taxon>
        <taxon>Bacillota</taxon>
        <taxon>Bacilli</taxon>
        <taxon>Bacillales</taxon>
        <taxon>Paenibacillaceae</taxon>
        <taxon>Paenibacillus</taxon>
    </lineage>
</organism>
<evidence type="ECO:0000313" key="6">
    <source>
        <dbReference type="Proteomes" id="UP001519887"/>
    </source>
</evidence>
<dbReference type="Gene3D" id="3.90.550.10">
    <property type="entry name" value="Spore Coat Polysaccharide Biosynthesis Protein SpsA, Chain A"/>
    <property type="match status" value="1"/>
</dbReference>
<dbReference type="PANTHER" id="PTHR22916:SF51">
    <property type="entry name" value="GLYCOSYLTRANSFERASE EPSH-RELATED"/>
    <property type="match status" value="1"/>
</dbReference>
<dbReference type="EMBL" id="JAHZIK010002931">
    <property type="protein sequence ID" value="MBW7461410.1"/>
    <property type="molecule type" value="Genomic_DNA"/>
</dbReference>
<dbReference type="Pfam" id="PF00535">
    <property type="entry name" value="Glycos_transf_2"/>
    <property type="match status" value="1"/>
</dbReference>
<dbReference type="CDD" id="cd00761">
    <property type="entry name" value="Glyco_tranf_GTA_type"/>
    <property type="match status" value="1"/>
</dbReference>
<reference evidence="5 6" key="1">
    <citation type="submission" date="2021-07" db="EMBL/GenBank/DDBJ databases">
        <title>Paenibacillus radiodurans sp. nov., isolated from the southeastern edge of Tengger Desert.</title>
        <authorList>
            <person name="Zhang G."/>
        </authorList>
    </citation>
    <scope>NUCLEOTIDE SEQUENCE [LARGE SCALE GENOMIC DNA]</scope>
    <source>
        <strain evidence="5 6">CCM 7311</strain>
    </source>
</reference>
<evidence type="ECO:0000256" key="2">
    <source>
        <dbReference type="ARBA" id="ARBA00022676"/>
    </source>
</evidence>
<dbReference type="GO" id="GO:0016757">
    <property type="term" value="F:glycosyltransferase activity"/>
    <property type="evidence" value="ECO:0007669"/>
    <property type="project" value="UniProtKB-KW"/>
</dbReference>
<keyword evidence="3 5" id="KW-0808">Transferase</keyword>